<comment type="caution">
    <text evidence="2">The sequence shown here is derived from an EMBL/GenBank/DDBJ whole genome shotgun (WGS) entry which is preliminary data.</text>
</comment>
<keyword evidence="3" id="KW-1185">Reference proteome</keyword>
<evidence type="ECO:0000313" key="2">
    <source>
        <dbReference type="EMBL" id="GAA2698640.1"/>
    </source>
</evidence>
<protein>
    <submittedName>
        <fullName evidence="2">Uncharacterized protein</fullName>
    </submittedName>
</protein>
<reference evidence="2 3" key="1">
    <citation type="journal article" date="2019" name="Int. J. Syst. Evol. Microbiol.">
        <title>The Global Catalogue of Microorganisms (GCM) 10K type strain sequencing project: providing services to taxonomists for standard genome sequencing and annotation.</title>
        <authorList>
            <consortium name="The Broad Institute Genomics Platform"/>
            <consortium name="The Broad Institute Genome Sequencing Center for Infectious Disease"/>
            <person name="Wu L."/>
            <person name="Ma J."/>
        </authorList>
    </citation>
    <scope>NUCLEOTIDE SEQUENCE [LARGE SCALE GENOMIC DNA]</scope>
    <source>
        <strain evidence="2 3">JCM 4531</strain>
    </source>
</reference>
<gene>
    <name evidence="2" type="ORF">GCM10010310_64550</name>
</gene>
<organism evidence="2 3">
    <name type="scientific">Streptomyces violaceolatus</name>
    <dbReference type="NCBI Taxonomy" id="67378"/>
    <lineage>
        <taxon>Bacteria</taxon>
        <taxon>Bacillati</taxon>
        <taxon>Actinomycetota</taxon>
        <taxon>Actinomycetes</taxon>
        <taxon>Kitasatosporales</taxon>
        <taxon>Streptomycetaceae</taxon>
        <taxon>Streptomyces</taxon>
        <taxon>Streptomyces violaceoruber group</taxon>
    </lineage>
</organism>
<accession>A0ABN3TBT1</accession>
<evidence type="ECO:0000256" key="1">
    <source>
        <dbReference type="SAM" id="MobiDB-lite"/>
    </source>
</evidence>
<feature type="region of interest" description="Disordered" evidence="1">
    <location>
        <begin position="1"/>
        <end position="67"/>
    </location>
</feature>
<evidence type="ECO:0000313" key="3">
    <source>
        <dbReference type="Proteomes" id="UP001499989"/>
    </source>
</evidence>
<name>A0ABN3TBT1_9ACTN</name>
<dbReference type="Proteomes" id="UP001499989">
    <property type="component" value="Unassembled WGS sequence"/>
</dbReference>
<dbReference type="EMBL" id="BAAASK010000027">
    <property type="protein sequence ID" value="GAA2698640.1"/>
    <property type="molecule type" value="Genomic_DNA"/>
</dbReference>
<proteinExistence type="predicted"/>
<sequence length="67" mass="6791">MVAGEGGDGAALQVRGADVAGQLDQWTEQCGRTAGRRRDGITRGAPAPARPDLPAVNAPLSDPAPAR</sequence>